<dbReference type="EMBL" id="MCFA01000105">
    <property type="protein sequence ID" value="ORY07900.1"/>
    <property type="molecule type" value="Genomic_DNA"/>
</dbReference>
<feature type="region of interest" description="Disordered" evidence="1">
    <location>
        <begin position="211"/>
        <end position="242"/>
    </location>
</feature>
<feature type="region of interest" description="Disordered" evidence="1">
    <location>
        <begin position="130"/>
        <end position="199"/>
    </location>
</feature>
<evidence type="ECO:0000256" key="1">
    <source>
        <dbReference type="SAM" id="MobiDB-lite"/>
    </source>
</evidence>
<feature type="compositionally biased region" description="Polar residues" evidence="1">
    <location>
        <begin position="175"/>
        <end position="186"/>
    </location>
</feature>
<protein>
    <submittedName>
        <fullName evidence="2">Uncharacterized protein</fullName>
    </submittedName>
</protein>
<dbReference type="AlphaFoldDB" id="A0A1Y1ZC99"/>
<reference evidence="2 3" key="1">
    <citation type="submission" date="2016-07" db="EMBL/GenBank/DDBJ databases">
        <title>Pervasive Adenine N6-methylation of Active Genes in Fungi.</title>
        <authorList>
            <consortium name="DOE Joint Genome Institute"/>
            <person name="Mondo S.J."/>
            <person name="Dannebaum R.O."/>
            <person name="Kuo R.C."/>
            <person name="Labutti K."/>
            <person name="Haridas S."/>
            <person name="Kuo A."/>
            <person name="Salamov A."/>
            <person name="Ahrendt S.R."/>
            <person name="Lipzen A."/>
            <person name="Sullivan W."/>
            <person name="Andreopoulos W.B."/>
            <person name="Clum A."/>
            <person name="Lindquist E."/>
            <person name="Daum C."/>
            <person name="Ramamoorthy G.K."/>
            <person name="Gryganskyi A."/>
            <person name="Culley D."/>
            <person name="Magnuson J.K."/>
            <person name="James T.Y."/>
            <person name="O'Malley M.A."/>
            <person name="Stajich J.E."/>
            <person name="Spatafora J.W."/>
            <person name="Visel A."/>
            <person name="Grigoriev I.V."/>
        </authorList>
    </citation>
    <scope>NUCLEOTIDE SEQUENCE [LARGE SCALE GENOMIC DNA]</scope>
    <source>
        <strain evidence="2 3">CBS 115471</strain>
    </source>
</reference>
<keyword evidence="3" id="KW-1185">Reference proteome</keyword>
<gene>
    <name evidence="2" type="ORF">BCR34DRAFT_666192</name>
</gene>
<organism evidence="2 3">
    <name type="scientific">Clohesyomyces aquaticus</name>
    <dbReference type="NCBI Taxonomy" id="1231657"/>
    <lineage>
        <taxon>Eukaryota</taxon>
        <taxon>Fungi</taxon>
        <taxon>Dikarya</taxon>
        <taxon>Ascomycota</taxon>
        <taxon>Pezizomycotina</taxon>
        <taxon>Dothideomycetes</taxon>
        <taxon>Pleosporomycetidae</taxon>
        <taxon>Pleosporales</taxon>
        <taxon>Lindgomycetaceae</taxon>
        <taxon>Clohesyomyces</taxon>
    </lineage>
</organism>
<feature type="non-terminal residue" evidence="2">
    <location>
        <position position="242"/>
    </location>
</feature>
<comment type="caution">
    <text evidence="2">The sequence shown here is derived from an EMBL/GenBank/DDBJ whole genome shotgun (WGS) entry which is preliminary data.</text>
</comment>
<feature type="region of interest" description="Disordered" evidence="1">
    <location>
        <begin position="22"/>
        <end position="64"/>
    </location>
</feature>
<proteinExistence type="predicted"/>
<evidence type="ECO:0000313" key="2">
    <source>
        <dbReference type="EMBL" id="ORY07900.1"/>
    </source>
</evidence>
<feature type="compositionally biased region" description="Basic and acidic residues" evidence="1">
    <location>
        <begin position="228"/>
        <end position="242"/>
    </location>
</feature>
<sequence>MAPYFYNAPYYPRPSAYAMATPNGQPHMASGTNGRSQPNSMTPANSTIDTGHGWTTPQGYPLSSHLVHYSPQQQQSASPHTQQHIYPHLQQPFNPHSQHLFQPQVQISFQPQLPIQPLMREPVQPQLQQHVQYPPQQPVQSPSKQSVQYPPQEPVQCPSPQQSTQEPLQRAVQHPVSTPTQLQSLPTNPPVSPNSNLREAVDLTHESIDFQETAPEVAQQGQPVSRRHSSEVTLMREEARTV</sequence>
<accession>A0A1Y1ZC99</accession>
<dbReference type="Proteomes" id="UP000193144">
    <property type="component" value="Unassembled WGS sequence"/>
</dbReference>
<feature type="compositionally biased region" description="Low complexity" evidence="1">
    <location>
        <begin position="130"/>
        <end position="150"/>
    </location>
</feature>
<feature type="compositionally biased region" description="Polar residues" evidence="1">
    <location>
        <begin position="158"/>
        <end position="167"/>
    </location>
</feature>
<feature type="compositionally biased region" description="Polar residues" evidence="1">
    <location>
        <begin position="30"/>
        <end position="58"/>
    </location>
</feature>
<name>A0A1Y1ZC99_9PLEO</name>
<evidence type="ECO:0000313" key="3">
    <source>
        <dbReference type="Proteomes" id="UP000193144"/>
    </source>
</evidence>